<reference evidence="2" key="2">
    <citation type="journal article" date="2023" name="IMA Fungus">
        <title>Comparative genomic study of the Penicillium genus elucidates a diverse pangenome and 15 lateral gene transfer events.</title>
        <authorList>
            <person name="Petersen C."/>
            <person name="Sorensen T."/>
            <person name="Nielsen M.R."/>
            <person name="Sondergaard T.E."/>
            <person name="Sorensen J.L."/>
            <person name="Fitzpatrick D.A."/>
            <person name="Frisvad J.C."/>
            <person name="Nielsen K.L."/>
        </authorList>
    </citation>
    <scope>NUCLEOTIDE SEQUENCE</scope>
    <source>
        <strain evidence="2">IBT 35675</strain>
    </source>
</reference>
<comment type="caution">
    <text evidence="2">The sequence shown here is derived from an EMBL/GenBank/DDBJ whole genome shotgun (WGS) entry which is preliminary data.</text>
</comment>
<accession>A0A9W9V296</accession>
<feature type="region of interest" description="Disordered" evidence="1">
    <location>
        <begin position="59"/>
        <end position="98"/>
    </location>
</feature>
<organism evidence="2 3">
    <name type="scientific">Penicillium brevicompactum</name>
    <dbReference type="NCBI Taxonomy" id="5074"/>
    <lineage>
        <taxon>Eukaryota</taxon>
        <taxon>Fungi</taxon>
        <taxon>Dikarya</taxon>
        <taxon>Ascomycota</taxon>
        <taxon>Pezizomycotina</taxon>
        <taxon>Eurotiomycetes</taxon>
        <taxon>Eurotiomycetidae</taxon>
        <taxon>Eurotiales</taxon>
        <taxon>Aspergillaceae</taxon>
        <taxon>Penicillium</taxon>
    </lineage>
</organism>
<evidence type="ECO:0000313" key="3">
    <source>
        <dbReference type="Proteomes" id="UP001148299"/>
    </source>
</evidence>
<reference evidence="2" key="1">
    <citation type="submission" date="2022-12" db="EMBL/GenBank/DDBJ databases">
        <authorList>
            <person name="Petersen C."/>
        </authorList>
    </citation>
    <scope>NUCLEOTIDE SEQUENCE</scope>
    <source>
        <strain evidence="2">IBT 35675</strain>
    </source>
</reference>
<dbReference type="AlphaFoldDB" id="A0A9W9V296"/>
<protein>
    <submittedName>
        <fullName evidence="2">Uncharacterized protein</fullName>
    </submittedName>
</protein>
<dbReference type="EMBL" id="JAPZBR010000001">
    <property type="protein sequence ID" value="KAJ5366177.1"/>
    <property type="molecule type" value="Genomic_DNA"/>
</dbReference>
<gene>
    <name evidence="2" type="ORF">N7541_000118</name>
</gene>
<sequence>MDIFFESMPPRQINVHVDKQERRWTTFSFDVRSGPRTGRKCCNVPTLTGVIYPSSWVENRPPMTRSERPTWMQCEPQSDLPSLRADLRPPNPIDERTKYPLLLTPTPWTCYEIGN</sequence>
<proteinExistence type="predicted"/>
<evidence type="ECO:0000313" key="2">
    <source>
        <dbReference type="EMBL" id="KAJ5366177.1"/>
    </source>
</evidence>
<dbReference type="Proteomes" id="UP001148299">
    <property type="component" value="Unassembled WGS sequence"/>
</dbReference>
<evidence type="ECO:0000256" key="1">
    <source>
        <dbReference type="SAM" id="MobiDB-lite"/>
    </source>
</evidence>
<name>A0A9W9V296_PENBR</name>
<keyword evidence="3" id="KW-1185">Reference proteome</keyword>